<dbReference type="Proteomes" id="UP000092484">
    <property type="component" value="Unassembled WGS sequence"/>
</dbReference>
<organism evidence="1 2">
    <name type="scientific">Erythrobacter dokdonensis DSW-74</name>
    <dbReference type="NCBI Taxonomy" id="1300349"/>
    <lineage>
        <taxon>Bacteria</taxon>
        <taxon>Pseudomonadati</taxon>
        <taxon>Pseudomonadota</taxon>
        <taxon>Alphaproteobacteria</taxon>
        <taxon>Sphingomonadales</taxon>
        <taxon>Erythrobacteraceae</taxon>
        <taxon>Erythrobacter/Porphyrobacter group</taxon>
        <taxon>Erythrobacter</taxon>
    </lineage>
</organism>
<keyword evidence="2" id="KW-1185">Reference proteome</keyword>
<gene>
    <name evidence="1" type="ORF">I603_1017</name>
</gene>
<reference evidence="1 2" key="1">
    <citation type="submission" date="2016-06" db="EMBL/GenBank/DDBJ databases">
        <title>Genome sequence of Porphyrobacter dokdonensis DSW-74.</title>
        <authorList>
            <person name="Kim J.F."/>
            <person name="Song J.Y."/>
        </authorList>
    </citation>
    <scope>NUCLEOTIDE SEQUENCE [LARGE SCALE GENOMIC DNA]</scope>
    <source>
        <strain evidence="1 2">DSW-74</strain>
    </source>
</reference>
<evidence type="ECO:0000313" key="2">
    <source>
        <dbReference type="Proteomes" id="UP000092484"/>
    </source>
</evidence>
<dbReference type="AlphaFoldDB" id="A0A1A7BGF6"/>
<dbReference type="RefSeq" id="WP_068862765.1">
    <property type="nucleotide sequence ID" value="NZ_LZYB01000002.1"/>
</dbReference>
<name>A0A1A7BGF6_9SPHN</name>
<accession>A0A1A7BGF6</accession>
<comment type="caution">
    <text evidence="1">The sequence shown here is derived from an EMBL/GenBank/DDBJ whole genome shotgun (WGS) entry which is preliminary data.</text>
</comment>
<protein>
    <submittedName>
        <fullName evidence="1">Uncharacterized protein</fullName>
    </submittedName>
</protein>
<sequence>MADTPPLPPDTIAVPDHAQVRAGALPTEMRADGTLVIDLLPLAPPPPRECIAEEPDPLNPEIIVCRQTAPSPRIGPDVLPDVDDFGIGIPRARFRLSDTAAVELNGTNPNVGGFNAQGGEVRLKIDF</sequence>
<evidence type="ECO:0000313" key="1">
    <source>
        <dbReference type="EMBL" id="OBV11574.1"/>
    </source>
</evidence>
<dbReference type="EMBL" id="LZYB01000002">
    <property type="protein sequence ID" value="OBV11574.1"/>
    <property type="molecule type" value="Genomic_DNA"/>
</dbReference>
<proteinExistence type="predicted"/>